<accession>A0A7J7VYV6</accession>
<evidence type="ECO:0000313" key="3">
    <source>
        <dbReference type="Proteomes" id="UP000527355"/>
    </source>
</evidence>
<keyword evidence="3" id="KW-1185">Reference proteome</keyword>
<dbReference type="Proteomes" id="UP000527355">
    <property type="component" value="Unassembled WGS sequence"/>
</dbReference>
<evidence type="ECO:0000256" key="1">
    <source>
        <dbReference type="SAM" id="MobiDB-lite"/>
    </source>
</evidence>
<feature type="region of interest" description="Disordered" evidence="1">
    <location>
        <begin position="69"/>
        <end position="110"/>
    </location>
</feature>
<reference evidence="2 3" key="1">
    <citation type="journal article" date="2020" name="Nature">
        <title>Six reference-quality genomes reveal evolution of bat adaptations.</title>
        <authorList>
            <person name="Jebb D."/>
            <person name="Huang Z."/>
            <person name="Pippel M."/>
            <person name="Hughes G.M."/>
            <person name="Lavrichenko K."/>
            <person name="Devanna P."/>
            <person name="Winkler S."/>
            <person name="Jermiin L.S."/>
            <person name="Skirmuntt E.C."/>
            <person name="Katzourakis A."/>
            <person name="Burkitt-Gray L."/>
            <person name="Ray D.A."/>
            <person name="Sullivan K.A.M."/>
            <person name="Roscito J.G."/>
            <person name="Kirilenko B.M."/>
            <person name="Davalos L.M."/>
            <person name="Corthals A.P."/>
            <person name="Power M.L."/>
            <person name="Jones G."/>
            <person name="Ransome R.D."/>
            <person name="Dechmann D.K.N."/>
            <person name="Locatelli A.G."/>
            <person name="Puechmaille S.J."/>
            <person name="Fedrigo O."/>
            <person name="Jarvis E.D."/>
            <person name="Hiller M."/>
            <person name="Vernes S.C."/>
            <person name="Myers E.W."/>
            <person name="Teeling E.C."/>
        </authorList>
    </citation>
    <scope>NUCLEOTIDE SEQUENCE [LARGE SCALE GENOMIC DNA]</scope>
    <source>
        <strain evidence="2">MMyoMyo1</strain>
        <tissue evidence="2">Flight muscle</tissue>
    </source>
</reference>
<organism evidence="2 3">
    <name type="scientific">Myotis myotis</name>
    <name type="common">Greater mouse-eared bat</name>
    <name type="synonym">Vespertilio myotis</name>
    <dbReference type="NCBI Taxonomy" id="51298"/>
    <lineage>
        <taxon>Eukaryota</taxon>
        <taxon>Metazoa</taxon>
        <taxon>Chordata</taxon>
        <taxon>Craniata</taxon>
        <taxon>Vertebrata</taxon>
        <taxon>Euteleostomi</taxon>
        <taxon>Mammalia</taxon>
        <taxon>Eutheria</taxon>
        <taxon>Laurasiatheria</taxon>
        <taxon>Chiroptera</taxon>
        <taxon>Yangochiroptera</taxon>
        <taxon>Vespertilionidae</taxon>
        <taxon>Myotis</taxon>
    </lineage>
</organism>
<comment type="caution">
    <text evidence="2">The sequence shown here is derived from an EMBL/GenBank/DDBJ whole genome shotgun (WGS) entry which is preliminary data.</text>
</comment>
<gene>
    <name evidence="2" type="ORF">mMyoMyo1_012280</name>
</gene>
<proteinExistence type="predicted"/>
<sequence>MQELPSGGQGALTWEELCSATSQADGCQYSGVVGASPASSAALRMSDCSLGLLPAGKWTSPKGCRAARGMSDCHLRPNPPGSRPKPAGGHPLRGSRLREDTGRAEGPHPPPRVHKFLCTGPPVYIYIYIYIYIYKFVLTSERKGERNINDERESSISCLLHALYWGLSPQPEHVS</sequence>
<name>A0A7J7VYV6_MYOMY</name>
<feature type="compositionally biased region" description="Basic and acidic residues" evidence="1">
    <location>
        <begin position="96"/>
        <end position="106"/>
    </location>
</feature>
<protein>
    <submittedName>
        <fullName evidence="2">Uncharacterized protein</fullName>
    </submittedName>
</protein>
<evidence type="ECO:0000313" key="2">
    <source>
        <dbReference type="EMBL" id="KAF6330289.1"/>
    </source>
</evidence>
<dbReference type="EMBL" id="JABWUV010000009">
    <property type="protein sequence ID" value="KAF6330289.1"/>
    <property type="molecule type" value="Genomic_DNA"/>
</dbReference>
<dbReference type="AlphaFoldDB" id="A0A7J7VYV6"/>